<feature type="non-terminal residue" evidence="2">
    <location>
        <position position="50"/>
    </location>
</feature>
<dbReference type="AlphaFoldDB" id="X1NEF0"/>
<reference evidence="2" key="1">
    <citation type="journal article" date="2014" name="Front. Microbiol.">
        <title>High frequency of phylogenetically diverse reductive dehalogenase-homologous genes in deep subseafloor sedimentary metagenomes.</title>
        <authorList>
            <person name="Kawai M."/>
            <person name="Futagami T."/>
            <person name="Toyoda A."/>
            <person name="Takaki Y."/>
            <person name="Nishi S."/>
            <person name="Hori S."/>
            <person name="Arai W."/>
            <person name="Tsubouchi T."/>
            <person name="Morono Y."/>
            <person name="Uchiyama I."/>
            <person name="Ito T."/>
            <person name="Fujiyama A."/>
            <person name="Inagaki F."/>
            <person name="Takami H."/>
        </authorList>
    </citation>
    <scope>NUCLEOTIDE SEQUENCE</scope>
    <source>
        <strain evidence="2">Expedition CK06-06</strain>
    </source>
</reference>
<sequence>MQQVFASWSGGKDSCLACYRAIVSGLKVRYLANTVTEDGKRSRSHGLRAN</sequence>
<comment type="caution">
    <text evidence="2">The sequence shown here is derived from an EMBL/GenBank/DDBJ whole genome shotgun (WGS) entry which is preliminary data.</text>
</comment>
<dbReference type="InterPro" id="IPR002761">
    <property type="entry name" value="Diphthami_syn_dom"/>
</dbReference>
<protein>
    <recommendedName>
        <fullName evidence="1">Diphthamide synthase domain-containing protein</fullName>
    </recommendedName>
</protein>
<gene>
    <name evidence="2" type="ORF">S06H3_25935</name>
</gene>
<evidence type="ECO:0000313" key="2">
    <source>
        <dbReference type="EMBL" id="GAI25190.1"/>
    </source>
</evidence>
<proteinExistence type="predicted"/>
<dbReference type="Gene3D" id="3.40.50.620">
    <property type="entry name" value="HUPs"/>
    <property type="match status" value="1"/>
</dbReference>
<organism evidence="2">
    <name type="scientific">marine sediment metagenome</name>
    <dbReference type="NCBI Taxonomy" id="412755"/>
    <lineage>
        <taxon>unclassified sequences</taxon>
        <taxon>metagenomes</taxon>
        <taxon>ecological metagenomes</taxon>
    </lineage>
</organism>
<name>X1NEF0_9ZZZZ</name>
<accession>X1NEF0</accession>
<evidence type="ECO:0000259" key="1">
    <source>
        <dbReference type="Pfam" id="PF01902"/>
    </source>
</evidence>
<dbReference type="InterPro" id="IPR014729">
    <property type="entry name" value="Rossmann-like_a/b/a_fold"/>
</dbReference>
<dbReference type="EMBL" id="BARV01014958">
    <property type="protein sequence ID" value="GAI25190.1"/>
    <property type="molecule type" value="Genomic_DNA"/>
</dbReference>
<feature type="domain" description="Diphthamide synthase" evidence="1">
    <location>
        <begin position="4"/>
        <end position="47"/>
    </location>
</feature>
<dbReference type="Pfam" id="PF01902">
    <property type="entry name" value="Diphthami_syn_2"/>
    <property type="match status" value="1"/>
</dbReference>
<dbReference type="SUPFAM" id="SSF52402">
    <property type="entry name" value="Adenine nucleotide alpha hydrolases-like"/>
    <property type="match status" value="1"/>
</dbReference>